<name>A0A0V0GW49_SOLCH</name>
<evidence type="ECO:0000313" key="2">
    <source>
        <dbReference type="EMBL" id="JAP12388.1"/>
    </source>
</evidence>
<keyword evidence="1" id="KW-1133">Transmembrane helix</keyword>
<sequence length="81" mass="9407">MLLLWSSWLFIYAYLRCFVFVLNSGLFEKKCVLRYTLLTSLKQALVAFFRFSLPKTLLLHIPQPNQPSETVHLQLVVSAFG</sequence>
<accession>A0A0V0GW49</accession>
<proteinExistence type="predicted"/>
<dbReference type="AlphaFoldDB" id="A0A0V0GW49"/>
<evidence type="ECO:0000256" key="1">
    <source>
        <dbReference type="SAM" id="Phobius"/>
    </source>
</evidence>
<organism evidence="2">
    <name type="scientific">Solanum chacoense</name>
    <name type="common">Chaco potato</name>
    <dbReference type="NCBI Taxonomy" id="4108"/>
    <lineage>
        <taxon>Eukaryota</taxon>
        <taxon>Viridiplantae</taxon>
        <taxon>Streptophyta</taxon>
        <taxon>Embryophyta</taxon>
        <taxon>Tracheophyta</taxon>
        <taxon>Spermatophyta</taxon>
        <taxon>Magnoliopsida</taxon>
        <taxon>eudicotyledons</taxon>
        <taxon>Gunneridae</taxon>
        <taxon>Pentapetalae</taxon>
        <taxon>asterids</taxon>
        <taxon>lamiids</taxon>
        <taxon>Solanales</taxon>
        <taxon>Solanaceae</taxon>
        <taxon>Solanoideae</taxon>
        <taxon>Solaneae</taxon>
        <taxon>Solanum</taxon>
    </lineage>
</organism>
<keyword evidence="1" id="KW-0812">Transmembrane</keyword>
<reference evidence="2" key="1">
    <citation type="submission" date="2015-12" db="EMBL/GenBank/DDBJ databases">
        <title>Gene expression during late stages of embryo sac development: a critical building block for successful pollen-pistil interactions.</title>
        <authorList>
            <person name="Liu Y."/>
            <person name="Joly V."/>
            <person name="Sabar M."/>
            <person name="Matton D.P."/>
        </authorList>
    </citation>
    <scope>NUCLEOTIDE SEQUENCE</scope>
</reference>
<feature type="transmembrane region" description="Helical" evidence="1">
    <location>
        <begin position="6"/>
        <end position="27"/>
    </location>
</feature>
<keyword evidence="1" id="KW-0472">Membrane</keyword>
<protein>
    <submittedName>
        <fullName evidence="2">Putative ovule protein</fullName>
    </submittedName>
</protein>
<dbReference type="EMBL" id="GEDG01029681">
    <property type="protein sequence ID" value="JAP12388.1"/>
    <property type="molecule type" value="Transcribed_RNA"/>
</dbReference>